<reference evidence="2 3" key="1">
    <citation type="submission" date="2021-08" db="EMBL/GenBank/DDBJ databases">
        <authorList>
            <person name="Peeters C."/>
        </authorList>
    </citation>
    <scope>NUCLEOTIDE SEQUENCE [LARGE SCALE GENOMIC DNA]</scope>
    <source>
        <strain evidence="2 3">LMG 23992</strain>
    </source>
</reference>
<name>A0ABM8WRR1_9BURK</name>
<gene>
    <name evidence="2" type="ORF">LMG23992_01484</name>
</gene>
<dbReference type="RefSeq" id="WP_224079151.1">
    <property type="nucleotide sequence ID" value="NZ_CAJZAI010000003.1"/>
</dbReference>
<evidence type="ECO:0000313" key="3">
    <source>
        <dbReference type="Proteomes" id="UP000727654"/>
    </source>
</evidence>
<comment type="caution">
    <text evidence="2">The sequence shown here is derived from an EMBL/GenBank/DDBJ whole genome shotgun (WGS) entry which is preliminary data.</text>
</comment>
<proteinExistence type="predicted"/>
<sequence>MSSPLAIGAVSAVLRNLLDNGMVEAGPAVGGTVNVSAVAPDTIDLDNAEEAPRLNIFLHQLTPNSGWRNVGLPSRSGSSGERLTNAPLALDLHYLVTAYARADFQAEILLGYAMHLLHERPVLDRAAIRRALNPSPLDIAMLPTAFQVLAASDLADQVELLKITPAAMTSDEMSKLWSAIQTHYRPSAAYVVSVVLIEGRRPGVTALPVLSRGAVDPLSQRDRGVVVNADMLPPLPTLLAAWPQHSQSGARLGEPVTLEGVRLSGSGHRVRLTHRLVATPVEIVPSSPDATGTRMSFTLPADAAAQTTFAPGQWSLTVRFTPAGEAAERETNAVPLVLAPSPVIAADAGLGLPGVEIVRTGMPQRVQVTLHARPQVRPEQRATLMLGALEAVARPRANAGQPLVCDFPGSVPPGTHWLRLRVDGADSILLDRTGPAPVFDGTQQVTVPA</sequence>
<accession>A0ABM8WRR1</accession>
<dbReference type="EMBL" id="CAJZAI010000003">
    <property type="protein sequence ID" value="CAG9170149.1"/>
    <property type="molecule type" value="Genomic_DNA"/>
</dbReference>
<dbReference type="Proteomes" id="UP000727654">
    <property type="component" value="Unassembled WGS sequence"/>
</dbReference>
<evidence type="ECO:0000259" key="1">
    <source>
        <dbReference type="Pfam" id="PF14065"/>
    </source>
</evidence>
<feature type="domain" description="Pvc16 N-terminal" evidence="1">
    <location>
        <begin position="9"/>
        <end position="210"/>
    </location>
</feature>
<dbReference type="InterPro" id="IPR025351">
    <property type="entry name" value="Pvc16_N"/>
</dbReference>
<organism evidence="2 3">
    <name type="scientific">Cupriavidus laharis</name>
    <dbReference type="NCBI Taxonomy" id="151654"/>
    <lineage>
        <taxon>Bacteria</taxon>
        <taxon>Pseudomonadati</taxon>
        <taxon>Pseudomonadota</taxon>
        <taxon>Betaproteobacteria</taxon>
        <taxon>Burkholderiales</taxon>
        <taxon>Burkholderiaceae</taxon>
        <taxon>Cupriavidus</taxon>
    </lineage>
</organism>
<dbReference type="Pfam" id="PF14065">
    <property type="entry name" value="Pvc16_N"/>
    <property type="match status" value="1"/>
</dbReference>
<keyword evidence="3" id="KW-1185">Reference proteome</keyword>
<protein>
    <recommendedName>
        <fullName evidence="1">Pvc16 N-terminal domain-containing protein</fullName>
    </recommendedName>
</protein>
<evidence type="ECO:0000313" key="2">
    <source>
        <dbReference type="EMBL" id="CAG9170149.1"/>
    </source>
</evidence>